<evidence type="ECO:0000256" key="5">
    <source>
        <dbReference type="ARBA" id="ARBA00022862"/>
    </source>
</evidence>
<dbReference type="PANTHER" id="PTHR42801:SF4">
    <property type="entry name" value="AHPC_TSA FAMILY PROTEIN"/>
    <property type="match status" value="1"/>
</dbReference>
<dbReference type="PIRSF" id="PIRSF000239">
    <property type="entry name" value="AHPC"/>
    <property type="match status" value="1"/>
</dbReference>
<proteinExistence type="inferred from homology"/>
<dbReference type="InterPro" id="IPR024706">
    <property type="entry name" value="Peroxiredoxin_AhpC-typ"/>
</dbReference>
<dbReference type="GO" id="GO:0045454">
    <property type="term" value="P:cell redox homeostasis"/>
    <property type="evidence" value="ECO:0007669"/>
    <property type="project" value="TreeGrafter"/>
</dbReference>
<dbReference type="CDD" id="cd03017">
    <property type="entry name" value="PRX_BCP"/>
    <property type="match status" value="1"/>
</dbReference>
<dbReference type="GO" id="GO:0034599">
    <property type="term" value="P:cellular response to oxidative stress"/>
    <property type="evidence" value="ECO:0007669"/>
    <property type="project" value="TreeGrafter"/>
</dbReference>
<dbReference type="RefSeq" id="WP_012548387.1">
    <property type="nucleotide sequence ID" value="NZ_VTFL01000002.1"/>
</dbReference>
<comment type="subunit">
    <text evidence="2">Monomer.</text>
</comment>
<dbReference type="InterPro" id="IPR036249">
    <property type="entry name" value="Thioredoxin-like_sf"/>
</dbReference>
<dbReference type="NCBIfam" id="NF006960">
    <property type="entry name" value="PRK09437.1"/>
    <property type="match status" value="1"/>
</dbReference>
<dbReference type="InterPro" id="IPR000866">
    <property type="entry name" value="AhpC/TSA"/>
</dbReference>
<dbReference type="InterPro" id="IPR050924">
    <property type="entry name" value="Peroxiredoxin_BCP/PrxQ"/>
</dbReference>
<organism evidence="15">
    <name type="scientific">Dictyoglomus thermophilum</name>
    <dbReference type="NCBI Taxonomy" id="14"/>
    <lineage>
        <taxon>Bacteria</taxon>
        <taxon>Pseudomonadati</taxon>
        <taxon>Dictyoglomota</taxon>
        <taxon>Dictyoglomia</taxon>
        <taxon>Dictyoglomales</taxon>
        <taxon>Dictyoglomaceae</taxon>
        <taxon>Dictyoglomus</taxon>
    </lineage>
</organism>
<keyword evidence="7" id="KW-1015">Disulfide bond</keyword>
<keyword evidence="4 15" id="KW-0575">Peroxidase</keyword>
<sequence length="153" mass="17411">MEKKAPNFTLPDQNGKEISLSDYKGKWVILYFYPKDMTSGCTKEAVGFSEKIDEFTKRNAVVIGISKDSVESHKKFADKYNLKITLLSDKDAKVIKEYGAWGKKKMYGKETEGTIRSTFIISPEGEILHEWKNVKVDGHVEEVIKKLDELIAS</sequence>
<evidence type="ECO:0000256" key="13">
    <source>
        <dbReference type="PIRSR" id="PIRSR000239-1"/>
    </source>
</evidence>
<reference evidence="15" key="1">
    <citation type="journal article" date="2020" name="mSystems">
        <title>Genome- and Community-Level Interaction Insights into Carbon Utilization and Element Cycling Functions of Hydrothermarchaeota in Hydrothermal Sediment.</title>
        <authorList>
            <person name="Zhou Z."/>
            <person name="Liu Y."/>
            <person name="Xu W."/>
            <person name="Pan J."/>
            <person name="Luo Z.H."/>
            <person name="Li M."/>
        </authorList>
    </citation>
    <scope>NUCLEOTIDE SEQUENCE [LARGE SCALE GENOMIC DNA]</scope>
    <source>
        <strain evidence="15">SpSt-70</strain>
    </source>
</reference>
<evidence type="ECO:0000256" key="10">
    <source>
        <dbReference type="ARBA" id="ARBA00038489"/>
    </source>
</evidence>
<evidence type="ECO:0000256" key="12">
    <source>
        <dbReference type="ARBA" id="ARBA00049091"/>
    </source>
</evidence>
<evidence type="ECO:0000256" key="2">
    <source>
        <dbReference type="ARBA" id="ARBA00011245"/>
    </source>
</evidence>
<evidence type="ECO:0000313" key="15">
    <source>
        <dbReference type="EMBL" id="HGK23236.1"/>
    </source>
</evidence>
<keyword evidence="8" id="KW-0676">Redox-active center</keyword>
<dbReference type="EC" id="1.11.1.24" evidence="3"/>
<evidence type="ECO:0000256" key="1">
    <source>
        <dbReference type="ARBA" id="ARBA00003330"/>
    </source>
</evidence>
<dbReference type="PANTHER" id="PTHR42801">
    <property type="entry name" value="THIOREDOXIN-DEPENDENT PEROXIDE REDUCTASE"/>
    <property type="match status" value="1"/>
</dbReference>
<evidence type="ECO:0000256" key="8">
    <source>
        <dbReference type="ARBA" id="ARBA00023284"/>
    </source>
</evidence>
<dbReference type="FunFam" id="3.40.30.10:FF:000007">
    <property type="entry name" value="Thioredoxin-dependent thiol peroxidase"/>
    <property type="match status" value="1"/>
</dbReference>
<comment type="function">
    <text evidence="1">Thiol-specific peroxidase that catalyzes the reduction of hydrogen peroxide and organic hydroperoxides to water and alcohols, respectively. Plays a role in cell protection against oxidative stress by detoxifying peroxides and as sensor of hydrogen peroxide-mediated signaling events.</text>
</comment>
<evidence type="ECO:0000259" key="14">
    <source>
        <dbReference type="PROSITE" id="PS51352"/>
    </source>
</evidence>
<dbReference type="AlphaFoldDB" id="A0A7C3KSG1"/>
<name>A0A7C3KSG1_DICTH</name>
<dbReference type="SUPFAM" id="SSF52833">
    <property type="entry name" value="Thioredoxin-like"/>
    <property type="match status" value="1"/>
</dbReference>
<comment type="similarity">
    <text evidence="10">Belongs to the peroxiredoxin family. BCP/PrxQ subfamily.</text>
</comment>
<dbReference type="EMBL" id="DTDV01000006">
    <property type="protein sequence ID" value="HGK23236.1"/>
    <property type="molecule type" value="Genomic_DNA"/>
</dbReference>
<evidence type="ECO:0000256" key="3">
    <source>
        <dbReference type="ARBA" id="ARBA00013017"/>
    </source>
</evidence>
<accession>A0A7C3KSG1</accession>
<feature type="active site" description="Cysteine sulfenic acid (-SOH) intermediate; for peroxidase activity" evidence="13">
    <location>
        <position position="41"/>
    </location>
</feature>
<dbReference type="GO" id="GO:0005737">
    <property type="term" value="C:cytoplasm"/>
    <property type="evidence" value="ECO:0007669"/>
    <property type="project" value="TreeGrafter"/>
</dbReference>
<evidence type="ECO:0000256" key="4">
    <source>
        <dbReference type="ARBA" id="ARBA00022559"/>
    </source>
</evidence>
<gene>
    <name evidence="15" type="ORF">ENU78_02120</name>
</gene>
<dbReference type="OMA" id="PKKFMGK"/>
<dbReference type="PROSITE" id="PS51352">
    <property type="entry name" value="THIOREDOXIN_2"/>
    <property type="match status" value="1"/>
</dbReference>
<evidence type="ECO:0000256" key="7">
    <source>
        <dbReference type="ARBA" id="ARBA00023157"/>
    </source>
</evidence>
<dbReference type="GO" id="GO:0008379">
    <property type="term" value="F:thioredoxin peroxidase activity"/>
    <property type="evidence" value="ECO:0007669"/>
    <property type="project" value="TreeGrafter"/>
</dbReference>
<evidence type="ECO:0000256" key="11">
    <source>
        <dbReference type="ARBA" id="ARBA00042639"/>
    </source>
</evidence>
<comment type="catalytic activity">
    <reaction evidence="12">
        <text>a hydroperoxide + [thioredoxin]-dithiol = an alcohol + [thioredoxin]-disulfide + H2O</text>
        <dbReference type="Rhea" id="RHEA:62620"/>
        <dbReference type="Rhea" id="RHEA-COMP:10698"/>
        <dbReference type="Rhea" id="RHEA-COMP:10700"/>
        <dbReference type="ChEBI" id="CHEBI:15377"/>
        <dbReference type="ChEBI" id="CHEBI:29950"/>
        <dbReference type="ChEBI" id="CHEBI:30879"/>
        <dbReference type="ChEBI" id="CHEBI:35924"/>
        <dbReference type="ChEBI" id="CHEBI:50058"/>
        <dbReference type="EC" id="1.11.1.24"/>
    </reaction>
</comment>
<evidence type="ECO:0000256" key="9">
    <source>
        <dbReference type="ARBA" id="ARBA00032824"/>
    </source>
</evidence>
<comment type="caution">
    <text evidence="15">The sequence shown here is derived from an EMBL/GenBank/DDBJ whole genome shotgun (WGS) entry which is preliminary data.</text>
</comment>
<dbReference type="Pfam" id="PF00578">
    <property type="entry name" value="AhpC-TSA"/>
    <property type="match status" value="1"/>
</dbReference>
<feature type="domain" description="Thioredoxin" evidence="14">
    <location>
        <begin position="1"/>
        <end position="152"/>
    </location>
</feature>
<keyword evidence="6 15" id="KW-0560">Oxidoreductase</keyword>
<protein>
    <recommendedName>
        <fullName evidence="3">thioredoxin-dependent peroxiredoxin</fullName>
        <ecNumber evidence="3">1.11.1.24</ecNumber>
    </recommendedName>
    <alternativeName>
        <fullName evidence="9">Thioredoxin peroxidase</fullName>
    </alternativeName>
    <alternativeName>
        <fullName evidence="11">Thioredoxin-dependent peroxiredoxin Bcp</fullName>
    </alternativeName>
</protein>
<dbReference type="Gene3D" id="3.40.30.10">
    <property type="entry name" value="Glutaredoxin"/>
    <property type="match status" value="1"/>
</dbReference>
<dbReference type="InterPro" id="IPR013766">
    <property type="entry name" value="Thioredoxin_domain"/>
</dbReference>
<evidence type="ECO:0000256" key="6">
    <source>
        <dbReference type="ARBA" id="ARBA00023002"/>
    </source>
</evidence>
<keyword evidence="5" id="KW-0049">Antioxidant</keyword>